<dbReference type="PANTHER" id="PTHR42789:SF1">
    <property type="entry name" value="D-ISOMER SPECIFIC 2-HYDROXYACID DEHYDROGENASE FAMILY PROTEIN (AFU_ORTHOLOGUE AFUA_6G10090)"/>
    <property type="match status" value="1"/>
</dbReference>
<dbReference type="InterPro" id="IPR036291">
    <property type="entry name" value="NAD(P)-bd_dom_sf"/>
</dbReference>
<dbReference type="Gene3D" id="3.40.50.720">
    <property type="entry name" value="NAD(P)-binding Rossmann-like Domain"/>
    <property type="match status" value="2"/>
</dbReference>
<evidence type="ECO:0000259" key="6">
    <source>
        <dbReference type="Pfam" id="PF00389"/>
    </source>
</evidence>
<evidence type="ECO:0000259" key="7">
    <source>
        <dbReference type="Pfam" id="PF02826"/>
    </source>
</evidence>
<dbReference type="GO" id="GO:0008652">
    <property type="term" value="P:amino acid biosynthetic process"/>
    <property type="evidence" value="ECO:0007669"/>
    <property type="project" value="UniProtKB-KW"/>
</dbReference>
<dbReference type="Proteomes" id="UP000427769">
    <property type="component" value="Chromosome"/>
</dbReference>
<proteinExistence type="inferred from homology"/>
<dbReference type="Pfam" id="PF02826">
    <property type="entry name" value="2-Hacid_dh_C"/>
    <property type="match status" value="1"/>
</dbReference>
<dbReference type="PROSITE" id="PS00065">
    <property type="entry name" value="D_2_HYDROXYACID_DH_1"/>
    <property type="match status" value="1"/>
</dbReference>
<feature type="domain" description="D-isomer specific 2-hydroxyacid dehydrogenase NAD-binding" evidence="7">
    <location>
        <begin position="107"/>
        <end position="279"/>
    </location>
</feature>
<dbReference type="CDD" id="cd12172">
    <property type="entry name" value="PGDH_like_2"/>
    <property type="match status" value="1"/>
</dbReference>
<dbReference type="GO" id="GO:0016616">
    <property type="term" value="F:oxidoreductase activity, acting on the CH-OH group of donors, NAD or NADP as acceptor"/>
    <property type="evidence" value="ECO:0007669"/>
    <property type="project" value="InterPro"/>
</dbReference>
<gene>
    <name evidence="8" type="ORF">DSCW_59220</name>
</gene>
<reference evidence="8 9" key="1">
    <citation type="submission" date="2019-11" db="EMBL/GenBank/DDBJ databases">
        <title>Comparative genomics of hydrocarbon-degrading Desulfosarcina strains.</title>
        <authorList>
            <person name="Watanabe M."/>
            <person name="Kojima H."/>
            <person name="Fukui M."/>
        </authorList>
    </citation>
    <scope>NUCLEOTIDE SEQUENCE [LARGE SCALE GENOMIC DNA]</scope>
    <source>
        <strain evidence="8 9">PP31</strain>
    </source>
</reference>
<organism evidence="8 9">
    <name type="scientific">Desulfosarcina widdelii</name>
    <dbReference type="NCBI Taxonomy" id="947919"/>
    <lineage>
        <taxon>Bacteria</taxon>
        <taxon>Pseudomonadati</taxon>
        <taxon>Thermodesulfobacteriota</taxon>
        <taxon>Desulfobacteria</taxon>
        <taxon>Desulfobacterales</taxon>
        <taxon>Desulfosarcinaceae</taxon>
        <taxon>Desulfosarcina</taxon>
    </lineage>
</organism>
<dbReference type="SUPFAM" id="SSF51735">
    <property type="entry name" value="NAD(P)-binding Rossmann-fold domains"/>
    <property type="match status" value="1"/>
</dbReference>
<dbReference type="AlphaFoldDB" id="A0A5K7ZCK0"/>
<keyword evidence="4" id="KW-0520">NAD</keyword>
<dbReference type="Pfam" id="PF00389">
    <property type="entry name" value="2-Hacid_dh"/>
    <property type="match status" value="1"/>
</dbReference>
<dbReference type="KEGG" id="dwd:DSCW_59220"/>
<sequence>MSPSFGYFTTDGLDYLQTRGYQVDRVAQTAKMTEAEIIEKIGSYDALISGLMPITANVIRNAPHLKIITQPGAGVDHIDVKAASKNAITVTNAPGVNKDAVAELTFGFFISLARRIPFGDSSVRQGQWPKVVGSLLKGKTLGIIGMGKIGKTVAHLGKAFGMTIVAYDVYKDESFAQANNVQYLALDELMSRSDFISIHVFLSETTRNLIGEKEIGRMKPTAFLVNVARGGVVCESSLYDALKNKSIAGAALDVLSQEPPPAHMDLYDLDNVILTPHLGGYAVEVAREIGLICARNIHSFFSGRQLENLVNPEATH</sequence>
<dbReference type="FunFam" id="3.40.50.720:FF:000203">
    <property type="entry name" value="D-3-phosphoglycerate dehydrogenase (SerA)"/>
    <property type="match status" value="1"/>
</dbReference>
<name>A0A5K7ZCK0_9BACT</name>
<dbReference type="EMBL" id="AP021875">
    <property type="protein sequence ID" value="BBO78505.1"/>
    <property type="molecule type" value="Genomic_DNA"/>
</dbReference>
<dbReference type="InterPro" id="IPR029752">
    <property type="entry name" value="D-isomer_DH_CS1"/>
</dbReference>
<evidence type="ECO:0000256" key="3">
    <source>
        <dbReference type="ARBA" id="ARBA00023002"/>
    </source>
</evidence>
<accession>A0A5K7ZCK0</accession>
<evidence type="ECO:0000256" key="1">
    <source>
        <dbReference type="ARBA" id="ARBA00005854"/>
    </source>
</evidence>
<keyword evidence="3 5" id="KW-0560">Oxidoreductase</keyword>
<evidence type="ECO:0000313" key="9">
    <source>
        <dbReference type="Proteomes" id="UP000427769"/>
    </source>
</evidence>
<feature type="domain" description="D-isomer specific 2-hydroxyacid dehydrogenase catalytic" evidence="6">
    <location>
        <begin position="11"/>
        <end position="311"/>
    </location>
</feature>
<dbReference type="InterPro" id="IPR050857">
    <property type="entry name" value="D-2-hydroxyacid_DH"/>
</dbReference>
<dbReference type="InterPro" id="IPR006140">
    <property type="entry name" value="D-isomer_DH_NAD-bd"/>
</dbReference>
<evidence type="ECO:0000256" key="2">
    <source>
        <dbReference type="ARBA" id="ARBA00022605"/>
    </source>
</evidence>
<dbReference type="GO" id="GO:0051287">
    <property type="term" value="F:NAD binding"/>
    <property type="evidence" value="ECO:0007669"/>
    <property type="project" value="InterPro"/>
</dbReference>
<protein>
    <submittedName>
        <fullName evidence="8">4-phosphoerythronate dehydrogenase</fullName>
    </submittedName>
</protein>
<dbReference type="PANTHER" id="PTHR42789">
    <property type="entry name" value="D-ISOMER SPECIFIC 2-HYDROXYACID DEHYDROGENASE FAMILY PROTEIN (AFU_ORTHOLOGUE AFUA_6G10090)"/>
    <property type="match status" value="1"/>
</dbReference>
<comment type="similarity">
    <text evidence="1 5">Belongs to the D-isomer specific 2-hydroxyacid dehydrogenase family.</text>
</comment>
<keyword evidence="9" id="KW-1185">Reference proteome</keyword>
<keyword evidence="2" id="KW-0028">Amino-acid biosynthesis</keyword>
<dbReference type="SUPFAM" id="SSF52283">
    <property type="entry name" value="Formate/glycerate dehydrogenase catalytic domain-like"/>
    <property type="match status" value="1"/>
</dbReference>
<evidence type="ECO:0000256" key="4">
    <source>
        <dbReference type="ARBA" id="ARBA00023027"/>
    </source>
</evidence>
<evidence type="ECO:0000313" key="8">
    <source>
        <dbReference type="EMBL" id="BBO78505.1"/>
    </source>
</evidence>
<dbReference type="InterPro" id="IPR006139">
    <property type="entry name" value="D-isomer_2_OHA_DH_cat_dom"/>
</dbReference>
<evidence type="ECO:0000256" key="5">
    <source>
        <dbReference type="RuleBase" id="RU003719"/>
    </source>
</evidence>